<dbReference type="GO" id="GO:0000055">
    <property type="term" value="P:ribosomal large subunit export from nucleus"/>
    <property type="evidence" value="ECO:0007669"/>
    <property type="project" value="TreeGrafter"/>
</dbReference>
<dbReference type="GO" id="GO:0005524">
    <property type="term" value="F:ATP binding"/>
    <property type="evidence" value="ECO:0007669"/>
    <property type="project" value="UniProtKB-KW"/>
</dbReference>
<evidence type="ECO:0000313" key="5">
    <source>
        <dbReference type="Proteomes" id="UP001372338"/>
    </source>
</evidence>
<evidence type="ECO:0000313" key="4">
    <source>
        <dbReference type="EMBL" id="KAK7243806.1"/>
    </source>
</evidence>
<keyword evidence="1" id="KW-0547">Nucleotide-binding</keyword>
<keyword evidence="2" id="KW-0067">ATP-binding</keyword>
<comment type="caution">
    <text evidence="4">The sequence shown here is derived from an EMBL/GenBank/DDBJ whole genome shotgun (WGS) entry which is preliminary data.</text>
</comment>
<evidence type="ECO:0000256" key="1">
    <source>
        <dbReference type="ARBA" id="ARBA00022741"/>
    </source>
</evidence>
<sequence>MRREGLCCKRAEEGAADLKKRVDELSKSLEDHEKEYQVIRVSESFRIFSTIAVSKLDTSECAEGQDSLSVLWRRVMIQPPDNKDLQEIVKVRYPDMELLAGKLIAQEVLLLSIVQAGISLNGAKGLQAIDVFAVFSSSFKNRLSIMKEIAILWTVPVSTAETLYPHDKPIIQDSMTDLRIGRVSLQYTKKPVSIVSW</sequence>
<keyword evidence="3" id="KW-0175">Coiled coil</keyword>
<dbReference type="GO" id="GO:0030687">
    <property type="term" value="C:preribosome, large subunit precursor"/>
    <property type="evidence" value="ECO:0007669"/>
    <property type="project" value="TreeGrafter"/>
</dbReference>
<dbReference type="GO" id="GO:0000027">
    <property type="term" value="P:ribosomal large subunit assembly"/>
    <property type="evidence" value="ECO:0007669"/>
    <property type="project" value="TreeGrafter"/>
</dbReference>
<keyword evidence="5" id="KW-1185">Reference proteome</keyword>
<feature type="coiled-coil region" evidence="3">
    <location>
        <begin position="8"/>
        <end position="42"/>
    </location>
</feature>
<dbReference type="AlphaFoldDB" id="A0AAN9E1H4"/>
<reference evidence="4 5" key="1">
    <citation type="submission" date="2024-01" db="EMBL/GenBank/DDBJ databases">
        <title>The genomes of 5 underutilized Papilionoideae crops provide insights into root nodulation and disease resistanc.</title>
        <authorList>
            <person name="Yuan L."/>
        </authorList>
    </citation>
    <scope>NUCLEOTIDE SEQUENCE [LARGE SCALE GENOMIC DNA]</scope>
    <source>
        <strain evidence="4">ZHUSHIDOU_FW_LH</strain>
        <tissue evidence="4">Leaf</tissue>
    </source>
</reference>
<dbReference type="Proteomes" id="UP001372338">
    <property type="component" value="Unassembled WGS sequence"/>
</dbReference>
<proteinExistence type="predicted"/>
<dbReference type="PANTHER" id="PTHR48103">
    <property type="entry name" value="MIDASIN-RELATED"/>
    <property type="match status" value="1"/>
</dbReference>
<organism evidence="4 5">
    <name type="scientific">Crotalaria pallida</name>
    <name type="common">Smooth rattlebox</name>
    <name type="synonym">Crotalaria striata</name>
    <dbReference type="NCBI Taxonomy" id="3830"/>
    <lineage>
        <taxon>Eukaryota</taxon>
        <taxon>Viridiplantae</taxon>
        <taxon>Streptophyta</taxon>
        <taxon>Embryophyta</taxon>
        <taxon>Tracheophyta</taxon>
        <taxon>Spermatophyta</taxon>
        <taxon>Magnoliopsida</taxon>
        <taxon>eudicotyledons</taxon>
        <taxon>Gunneridae</taxon>
        <taxon>Pentapetalae</taxon>
        <taxon>rosids</taxon>
        <taxon>fabids</taxon>
        <taxon>Fabales</taxon>
        <taxon>Fabaceae</taxon>
        <taxon>Papilionoideae</taxon>
        <taxon>50 kb inversion clade</taxon>
        <taxon>genistoids sensu lato</taxon>
        <taxon>core genistoids</taxon>
        <taxon>Crotalarieae</taxon>
        <taxon>Crotalaria</taxon>
    </lineage>
</organism>
<evidence type="ECO:0000256" key="3">
    <source>
        <dbReference type="SAM" id="Coils"/>
    </source>
</evidence>
<dbReference type="GO" id="GO:0005634">
    <property type="term" value="C:nucleus"/>
    <property type="evidence" value="ECO:0007669"/>
    <property type="project" value="TreeGrafter"/>
</dbReference>
<dbReference type="PANTHER" id="PTHR48103:SF2">
    <property type="entry name" value="MIDASIN"/>
    <property type="match status" value="1"/>
</dbReference>
<name>A0AAN9E1H4_CROPI</name>
<evidence type="ECO:0000256" key="2">
    <source>
        <dbReference type="ARBA" id="ARBA00022840"/>
    </source>
</evidence>
<protein>
    <submittedName>
        <fullName evidence="4">Uncharacterized protein</fullName>
    </submittedName>
</protein>
<gene>
    <name evidence="4" type="ORF">RIF29_38618</name>
</gene>
<accession>A0AAN9E1H4</accession>
<dbReference type="EMBL" id="JAYWIO010000008">
    <property type="protein sequence ID" value="KAK7243806.1"/>
    <property type="molecule type" value="Genomic_DNA"/>
</dbReference>